<keyword evidence="2" id="KW-1185">Reference proteome</keyword>
<proteinExistence type="predicted"/>
<dbReference type="AlphaFoldDB" id="A0A1J1HYP8"/>
<evidence type="ECO:0000313" key="1">
    <source>
        <dbReference type="EMBL" id="CRK93223.1"/>
    </source>
</evidence>
<accession>A0A1J1HYP8</accession>
<gene>
    <name evidence="1" type="ORF">CLUMA_CG006767</name>
</gene>
<evidence type="ECO:0000313" key="2">
    <source>
        <dbReference type="Proteomes" id="UP000183832"/>
    </source>
</evidence>
<protein>
    <submittedName>
        <fullName evidence="1">CLUMA_CG006767, isoform A</fullName>
    </submittedName>
</protein>
<dbReference type="EMBL" id="CVRI01000037">
    <property type="protein sequence ID" value="CRK93223.1"/>
    <property type="molecule type" value="Genomic_DNA"/>
</dbReference>
<reference evidence="1 2" key="1">
    <citation type="submission" date="2015-04" db="EMBL/GenBank/DDBJ databases">
        <authorList>
            <person name="Syromyatnikov M.Y."/>
            <person name="Popov V.N."/>
        </authorList>
    </citation>
    <scope>NUCLEOTIDE SEQUENCE [LARGE SCALE GENOMIC DNA]</scope>
</reference>
<sequence length="133" mass="15103">MQRFCLSRILRKKKDCKIIFDCKLTESILKTKGKQQEAKRQTFNPFGNCLLISPLNLSLVKISHNTHKSRATGKCAEALNSLNNFRLFSLFLDMNQTSYGAGLPAFIKESFAFEFEGTSEIVFLLLTKSIENS</sequence>
<organism evidence="1 2">
    <name type="scientific">Clunio marinus</name>
    <dbReference type="NCBI Taxonomy" id="568069"/>
    <lineage>
        <taxon>Eukaryota</taxon>
        <taxon>Metazoa</taxon>
        <taxon>Ecdysozoa</taxon>
        <taxon>Arthropoda</taxon>
        <taxon>Hexapoda</taxon>
        <taxon>Insecta</taxon>
        <taxon>Pterygota</taxon>
        <taxon>Neoptera</taxon>
        <taxon>Endopterygota</taxon>
        <taxon>Diptera</taxon>
        <taxon>Nematocera</taxon>
        <taxon>Chironomoidea</taxon>
        <taxon>Chironomidae</taxon>
        <taxon>Clunio</taxon>
    </lineage>
</organism>
<dbReference type="Proteomes" id="UP000183832">
    <property type="component" value="Unassembled WGS sequence"/>
</dbReference>
<name>A0A1J1HYP8_9DIPT</name>